<sequence>MINPFKAMARLMKRLRRKQRLSSELDTRWGDPSISYPNQGSWNQRGQPSGFVTNTSAKSPRNIETQETRHYVPVETTPFQNPRTPSDSGYQSFSAREDHAHAASAIPKGYFNENIRHRTDKSQMPPVEGLRIDGTTHEMNRTIGDSSPDDSCDEDDDEEEEGRDTLGDPGGGLVFHSPLTGDRPQISPREDQDPYFDRASKSPPLSITQRMRRLSQQSSSTEPTSSVAGTASSRRTSYTAASSVSAPSLPPDTPRFAFNNGYPAYEKRSAPRPRHRESESAARQQMVPSYDELYG</sequence>
<feature type="compositionally biased region" description="Acidic residues" evidence="1">
    <location>
        <begin position="147"/>
        <end position="162"/>
    </location>
</feature>
<reference evidence="2" key="1">
    <citation type="submission" date="2022-12" db="EMBL/GenBank/DDBJ databases">
        <authorList>
            <person name="Petersen C."/>
        </authorList>
    </citation>
    <scope>NUCLEOTIDE SEQUENCE</scope>
    <source>
        <strain evidence="2">IBT 16125</strain>
    </source>
</reference>
<feature type="compositionally biased region" description="Polar residues" evidence="1">
    <location>
        <begin position="35"/>
        <end position="63"/>
    </location>
</feature>
<dbReference type="Proteomes" id="UP001213681">
    <property type="component" value="Unassembled WGS sequence"/>
</dbReference>
<feature type="compositionally biased region" description="Basic and acidic residues" evidence="1">
    <location>
        <begin position="130"/>
        <end position="140"/>
    </location>
</feature>
<organism evidence="2 3">
    <name type="scientific">Penicillium daleae</name>
    <dbReference type="NCBI Taxonomy" id="63821"/>
    <lineage>
        <taxon>Eukaryota</taxon>
        <taxon>Fungi</taxon>
        <taxon>Dikarya</taxon>
        <taxon>Ascomycota</taxon>
        <taxon>Pezizomycotina</taxon>
        <taxon>Eurotiomycetes</taxon>
        <taxon>Eurotiomycetidae</taxon>
        <taxon>Eurotiales</taxon>
        <taxon>Aspergillaceae</taxon>
        <taxon>Penicillium</taxon>
    </lineage>
</organism>
<feature type="compositionally biased region" description="Basic and acidic residues" evidence="1">
    <location>
        <begin position="188"/>
        <end position="200"/>
    </location>
</feature>
<feature type="region of interest" description="Disordered" evidence="1">
    <location>
        <begin position="120"/>
        <end position="295"/>
    </location>
</feature>
<dbReference type="AlphaFoldDB" id="A0AAD6G7P5"/>
<dbReference type="RefSeq" id="XP_056771920.1">
    <property type="nucleotide sequence ID" value="XM_056904153.1"/>
</dbReference>
<dbReference type="EMBL" id="JAPVEA010000001">
    <property type="protein sequence ID" value="KAJ5465073.1"/>
    <property type="molecule type" value="Genomic_DNA"/>
</dbReference>
<dbReference type="GeneID" id="81594396"/>
<proteinExistence type="predicted"/>
<name>A0AAD6G7P5_9EURO</name>
<comment type="caution">
    <text evidence="2">The sequence shown here is derived from an EMBL/GenBank/DDBJ whole genome shotgun (WGS) entry which is preliminary data.</text>
</comment>
<feature type="compositionally biased region" description="Low complexity" evidence="1">
    <location>
        <begin position="214"/>
        <end position="247"/>
    </location>
</feature>
<reference evidence="2" key="2">
    <citation type="journal article" date="2023" name="IMA Fungus">
        <title>Comparative genomic study of the Penicillium genus elucidates a diverse pangenome and 15 lateral gene transfer events.</title>
        <authorList>
            <person name="Petersen C."/>
            <person name="Sorensen T."/>
            <person name="Nielsen M.R."/>
            <person name="Sondergaard T.E."/>
            <person name="Sorensen J.L."/>
            <person name="Fitzpatrick D.A."/>
            <person name="Frisvad J.C."/>
            <person name="Nielsen K.L."/>
        </authorList>
    </citation>
    <scope>NUCLEOTIDE SEQUENCE</scope>
    <source>
        <strain evidence="2">IBT 16125</strain>
    </source>
</reference>
<keyword evidence="3" id="KW-1185">Reference proteome</keyword>
<protein>
    <submittedName>
        <fullName evidence="2">Uncharacterized protein</fullName>
    </submittedName>
</protein>
<feature type="region of interest" description="Disordered" evidence="1">
    <location>
        <begin position="22"/>
        <end position="64"/>
    </location>
</feature>
<evidence type="ECO:0000313" key="2">
    <source>
        <dbReference type="EMBL" id="KAJ5465073.1"/>
    </source>
</evidence>
<gene>
    <name evidence="2" type="ORF">N7458_000759</name>
</gene>
<accession>A0AAD6G7P5</accession>
<evidence type="ECO:0000256" key="1">
    <source>
        <dbReference type="SAM" id="MobiDB-lite"/>
    </source>
</evidence>
<evidence type="ECO:0000313" key="3">
    <source>
        <dbReference type="Proteomes" id="UP001213681"/>
    </source>
</evidence>